<dbReference type="PANTHER" id="PTHR42085">
    <property type="entry name" value="F-BOX DOMAIN-CONTAINING PROTEIN"/>
    <property type="match status" value="1"/>
</dbReference>
<sequence length="206" mass="23198">MAAATAARPQLLGIPAELRISIYEELLQADVVLVDEAGVRAPQPEILRTCRQLRAEAAQMYYSNKFVIYIPGDETVLTRAWLQSTPAAHLQMIKAIHIETDESLPIDICRWRCLGAVASQEGILLARIGIFATRYMLSAKDSEGPPGGPTLAQSLLNRILWRARVRSARKAQRAAHFRELAVKGIVSREMQVVRLDWTMTRRQPRW</sequence>
<evidence type="ECO:0000313" key="1">
    <source>
        <dbReference type="EMBL" id="KAF2772039.1"/>
    </source>
</evidence>
<dbReference type="OrthoDB" id="3794033at2759"/>
<dbReference type="EMBL" id="ML995816">
    <property type="protein sequence ID" value="KAF2772039.1"/>
    <property type="molecule type" value="Genomic_DNA"/>
</dbReference>
<dbReference type="Proteomes" id="UP000799436">
    <property type="component" value="Unassembled WGS sequence"/>
</dbReference>
<accession>A0A6G1LHJ3</accession>
<name>A0A6G1LHJ3_9PEZI</name>
<evidence type="ECO:0000313" key="2">
    <source>
        <dbReference type="Proteomes" id="UP000799436"/>
    </source>
</evidence>
<organism evidence="1 2">
    <name type="scientific">Teratosphaeria nubilosa</name>
    <dbReference type="NCBI Taxonomy" id="161662"/>
    <lineage>
        <taxon>Eukaryota</taxon>
        <taxon>Fungi</taxon>
        <taxon>Dikarya</taxon>
        <taxon>Ascomycota</taxon>
        <taxon>Pezizomycotina</taxon>
        <taxon>Dothideomycetes</taxon>
        <taxon>Dothideomycetidae</taxon>
        <taxon>Mycosphaerellales</taxon>
        <taxon>Teratosphaeriaceae</taxon>
        <taxon>Teratosphaeria</taxon>
    </lineage>
</organism>
<gene>
    <name evidence="1" type="ORF">EJ03DRAFT_348851</name>
</gene>
<proteinExistence type="predicted"/>
<dbReference type="InterPro" id="IPR038883">
    <property type="entry name" value="AN11006-like"/>
</dbReference>
<protein>
    <submittedName>
        <fullName evidence="1">Uncharacterized protein</fullName>
    </submittedName>
</protein>
<keyword evidence="2" id="KW-1185">Reference proteome</keyword>
<reference evidence="1" key="1">
    <citation type="journal article" date="2020" name="Stud. Mycol.">
        <title>101 Dothideomycetes genomes: a test case for predicting lifestyles and emergence of pathogens.</title>
        <authorList>
            <person name="Haridas S."/>
            <person name="Albert R."/>
            <person name="Binder M."/>
            <person name="Bloem J."/>
            <person name="Labutti K."/>
            <person name="Salamov A."/>
            <person name="Andreopoulos B."/>
            <person name="Baker S."/>
            <person name="Barry K."/>
            <person name="Bills G."/>
            <person name="Bluhm B."/>
            <person name="Cannon C."/>
            <person name="Castanera R."/>
            <person name="Culley D."/>
            <person name="Daum C."/>
            <person name="Ezra D."/>
            <person name="Gonzalez J."/>
            <person name="Henrissat B."/>
            <person name="Kuo A."/>
            <person name="Liang C."/>
            <person name="Lipzen A."/>
            <person name="Lutzoni F."/>
            <person name="Magnuson J."/>
            <person name="Mondo S."/>
            <person name="Nolan M."/>
            <person name="Ohm R."/>
            <person name="Pangilinan J."/>
            <person name="Park H.-J."/>
            <person name="Ramirez L."/>
            <person name="Alfaro M."/>
            <person name="Sun H."/>
            <person name="Tritt A."/>
            <person name="Yoshinaga Y."/>
            <person name="Zwiers L.-H."/>
            <person name="Turgeon B."/>
            <person name="Goodwin S."/>
            <person name="Spatafora J."/>
            <person name="Crous P."/>
            <person name="Grigoriev I."/>
        </authorList>
    </citation>
    <scope>NUCLEOTIDE SEQUENCE</scope>
    <source>
        <strain evidence="1">CBS 116005</strain>
    </source>
</reference>
<dbReference type="AlphaFoldDB" id="A0A6G1LHJ3"/>
<dbReference type="PANTHER" id="PTHR42085:SF1">
    <property type="entry name" value="F-BOX DOMAIN-CONTAINING PROTEIN"/>
    <property type="match status" value="1"/>
</dbReference>